<feature type="non-terminal residue" evidence="1">
    <location>
        <position position="1"/>
    </location>
</feature>
<accession>A0A9P4I7P0</accession>
<dbReference type="InterPro" id="IPR002495">
    <property type="entry name" value="Glyco_trans_8"/>
</dbReference>
<evidence type="ECO:0000313" key="2">
    <source>
        <dbReference type="Proteomes" id="UP000799772"/>
    </source>
</evidence>
<gene>
    <name evidence="1" type="ORF">NA57DRAFT_7499</name>
</gene>
<name>A0A9P4I7P0_9PEZI</name>
<proteinExistence type="predicted"/>
<dbReference type="SUPFAM" id="SSF53448">
    <property type="entry name" value="Nucleotide-diphospho-sugar transferases"/>
    <property type="match status" value="1"/>
</dbReference>
<organism evidence="1 2">
    <name type="scientific">Rhizodiscina lignyota</name>
    <dbReference type="NCBI Taxonomy" id="1504668"/>
    <lineage>
        <taxon>Eukaryota</taxon>
        <taxon>Fungi</taxon>
        <taxon>Dikarya</taxon>
        <taxon>Ascomycota</taxon>
        <taxon>Pezizomycotina</taxon>
        <taxon>Dothideomycetes</taxon>
        <taxon>Pleosporomycetidae</taxon>
        <taxon>Aulographales</taxon>
        <taxon>Rhizodiscinaceae</taxon>
        <taxon>Rhizodiscina</taxon>
    </lineage>
</organism>
<feature type="non-terminal residue" evidence="1">
    <location>
        <position position="290"/>
    </location>
</feature>
<dbReference type="OrthoDB" id="2014201at2759"/>
<dbReference type="Pfam" id="PF01501">
    <property type="entry name" value="Glyco_transf_8"/>
    <property type="match status" value="1"/>
</dbReference>
<keyword evidence="2" id="KW-1185">Reference proteome</keyword>
<comment type="caution">
    <text evidence="1">The sequence shown here is derived from an EMBL/GenBank/DDBJ whole genome shotgun (WGS) entry which is preliminary data.</text>
</comment>
<reference evidence="1" key="1">
    <citation type="journal article" date="2020" name="Stud. Mycol.">
        <title>101 Dothideomycetes genomes: a test case for predicting lifestyles and emergence of pathogens.</title>
        <authorList>
            <person name="Haridas S."/>
            <person name="Albert R."/>
            <person name="Binder M."/>
            <person name="Bloem J."/>
            <person name="Labutti K."/>
            <person name="Salamov A."/>
            <person name="Andreopoulos B."/>
            <person name="Baker S."/>
            <person name="Barry K."/>
            <person name="Bills G."/>
            <person name="Bluhm B."/>
            <person name="Cannon C."/>
            <person name="Castanera R."/>
            <person name="Culley D."/>
            <person name="Daum C."/>
            <person name="Ezra D."/>
            <person name="Gonzalez J."/>
            <person name="Henrissat B."/>
            <person name="Kuo A."/>
            <person name="Liang C."/>
            <person name="Lipzen A."/>
            <person name="Lutzoni F."/>
            <person name="Magnuson J."/>
            <person name="Mondo S."/>
            <person name="Nolan M."/>
            <person name="Ohm R."/>
            <person name="Pangilinan J."/>
            <person name="Park H.-J."/>
            <person name="Ramirez L."/>
            <person name="Alfaro M."/>
            <person name="Sun H."/>
            <person name="Tritt A."/>
            <person name="Yoshinaga Y."/>
            <person name="Zwiers L.-H."/>
            <person name="Turgeon B."/>
            <person name="Goodwin S."/>
            <person name="Spatafora J."/>
            <person name="Crous P."/>
            <person name="Grigoriev I."/>
        </authorList>
    </citation>
    <scope>NUCLEOTIDE SEQUENCE</scope>
    <source>
        <strain evidence="1">CBS 133067</strain>
    </source>
</reference>
<dbReference type="AlphaFoldDB" id="A0A9P4I7P0"/>
<evidence type="ECO:0000313" key="1">
    <source>
        <dbReference type="EMBL" id="KAF2096726.1"/>
    </source>
</evidence>
<keyword evidence="1" id="KW-0808">Transferase</keyword>
<dbReference type="Gene3D" id="3.90.550.10">
    <property type="entry name" value="Spore Coat Polysaccharide Biosynthesis Protein SpsA, Chain A"/>
    <property type="match status" value="1"/>
</dbReference>
<dbReference type="GO" id="GO:0016757">
    <property type="term" value="F:glycosyltransferase activity"/>
    <property type="evidence" value="ECO:0007669"/>
    <property type="project" value="InterPro"/>
</dbReference>
<dbReference type="InterPro" id="IPR029044">
    <property type="entry name" value="Nucleotide-diphossugar_trans"/>
</dbReference>
<dbReference type="EMBL" id="ML978129">
    <property type="protein sequence ID" value="KAF2096726.1"/>
    <property type="molecule type" value="Genomic_DNA"/>
</dbReference>
<dbReference type="PANTHER" id="PTHR11183">
    <property type="entry name" value="GLYCOGENIN SUBFAMILY MEMBER"/>
    <property type="match status" value="1"/>
</dbReference>
<protein>
    <submittedName>
        <fullName evidence="1">Nucleotide-diphospho-sugar transferase</fullName>
    </submittedName>
</protein>
<dbReference type="InterPro" id="IPR050587">
    <property type="entry name" value="GNT1/Glycosyltrans_8"/>
</dbReference>
<dbReference type="Proteomes" id="UP000799772">
    <property type="component" value="Unassembled WGS sequence"/>
</dbReference>
<sequence length="290" mass="34329">ASKSTEKLAYVTFLSSSQPDWWTGWIPFIEHDKYFTATRILAYQFLHAPTTRTRRRIPFVVMVTSDVEQRKRRRLEQDGARVVEVEDFEIDGEIFHPGSPRWKHDMTKLRINDLTDYSRLLFLDCDMIITRSMDAIFDEPSTQLRDSDASVPEKHPPSRQYIFSAVTHATRNHTFPPTEKNGGFWDPIYFNSGFLVLRPDAEMLKYYVPNLSSDRFSWRFPQQNFLNFAHRGDGAVPWQRLPTHWNIVFPNLEDYEAGVASLHDKWWSPYDKRLKEKFMAVKRDMEDYYA</sequence>